<dbReference type="GO" id="GO:0032432">
    <property type="term" value="C:actin filament bundle"/>
    <property type="evidence" value="ECO:0007669"/>
    <property type="project" value="TreeGrafter"/>
</dbReference>
<dbReference type="AlphaFoldDB" id="A0A164Z5U1"/>
<feature type="domain" description="Calponin-homology (CH)" evidence="8">
    <location>
        <begin position="268"/>
        <end position="371"/>
    </location>
</feature>
<organism evidence="9">
    <name type="scientific">Daucus carota subsp. sativus</name>
    <name type="common">Carrot</name>
    <dbReference type="NCBI Taxonomy" id="79200"/>
    <lineage>
        <taxon>Eukaryota</taxon>
        <taxon>Viridiplantae</taxon>
        <taxon>Streptophyta</taxon>
        <taxon>Embryophyta</taxon>
        <taxon>Tracheophyta</taxon>
        <taxon>Spermatophyta</taxon>
        <taxon>Magnoliopsida</taxon>
        <taxon>eudicotyledons</taxon>
        <taxon>Gunneridae</taxon>
        <taxon>Pentapetalae</taxon>
        <taxon>asterids</taxon>
        <taxon>campanulids</taxon>
        <taxon>Apiales</taxon>
        <taxon>Apiaceae</taxon>
        <taxon>Apioideae</taxon>
        <taxon>Scandiceae</taxon>
        <taxon>Daucinae</taxon>
        <taxon>Daucus</taxon>
        <taxon>Daucus sect. Daucus</taxon>
    </lineage>
</organism>
<evidence type="ECO:0000256" key="2">
    <source>
        <dbReference type="ARBA" id="ARBA00011385"/>
    </source>
</evidence>
<dbReference type="FunFam" id="1.10.418.10:FF:000045">
    <property type="entry name" value="Fimbrin-1 isoform A"/>
    <property type="match status" value="1"/>
</dbReference>
<dbReference type="InterPro" id="IPR036872">
    <property type="entry name" value="CH_dom_sf"/>
</dbReference>
<sequence>MAGYFGVLVSDPWLQNQFTQVELRSLRTYFSTLKRESGGLTLADLPSKMSRMKQIGENLTEEDIALFLNQSYKSLQDNVDFELFLRVYLNLQSHAATKTGVGAKNSSAFLKSPTSTLLHTISESEKSSYVAHINHYLGEDEFLKKYLPLNPSTNDIFELAKDGVLICKLINVAVPGTIDERAINTKRTLNPWERNENHTLCLNSAKAIGCTLVNIGTQDFIEGRRHLVLGVISQIIKIQLLADLNLKKTPQLVELVDDSKDMEELMSLAPEKILLRWMNFQLKKAAYMKTVTNFSSDVKDGVAYAHLLNVLAPEHSNPSALNAKDPLQRAKLVLEHADRMGCKRYLTAKDIVEGSPNLNLAFVAHIFQHRNGLSTQTKQISFLEVSPDDAQISREESAFRFWINSFGHSTYINNVFEDLRNGWVLLETLDKVSPGIVNWKMATKPPIKLPFRKVENCNQVVKIGKQLKFSLVNIAGNDIVQGNKKLILAYMWQLMRCNMLQLLKNLRFHSNGKEINDVDILNWANTTVRNSGTQSSMKNFKDKSLSDGIFFLELLSAVQPRVVNWSLVTKGETEEEKKMNATYIISIARKLGCSIFLLPEDIIEVNQKMILTLTASIMYWFLNQSTEERPCVSSDSETGSLSETISNSTMDDTASESSTD</sequence>
<protein>
    <recommendedName>
        <fullName evidence="8">Calponin-homology (CH) domain-containing protein</fullName>
    </recommendedName>
</protein>
<dbReference type="FunFam" id="1.10.418.10:FF:000041">
    <property type="entry name" value="Fimbrin-2 isoform A"/>
    <property type="match status" value="1"/>
</dbReference>
<dbReference type="FunFam" id="1.10.418.10:FF:000031">
    <property type="entry name" value="Fimbrin-2 like"/>
    <property type="match status" value="1"/>
</dbReference>
<dbReference type="PANTHER" id="PTHR19961:SF18">
    <property type="entry name" value="FI19014P1"/>
    <property type="match status" value="1"/>
</dbReference>
<dbReference type="OrthoDB" id="431378at2759"/>
<gene>
    <name evidence="9" type="ORF">DCAR_018620</name>
    <name evidence="10" type="ORF">DCAR_0521312</name>
</gene>
<feature type="region of interest" description="Disordered" evidence="7">
    <location>
        <begin position="630"/>
        <end position="660"/>
    </location>
</feature>
<dbReference type="EMBL" id="LNRQ01000005">
    <property type="protein sequence ID" value="KZM95378.1"/>
    <property type="molecule type" value="Genomic_DNA"/>
</dbReference>
<dbReference type="GO" id="GO:0051015">
    <property type="term" value="F:actin filament binding"/>
    <property type="evidence" value="ECO:0007669"/>
    <property type="project" value="InterPro"/>
</dbReference>
<dbReference type="SMART" id="SM00033">
    <property type="entry name" value="CH"/>
    <property type="match status" value="4"/>
</dbReference>
<dbReference type="GO" id="GO:0051017">
    <property type="term" value="P:actin filament bundle assembly"/>
    <property type="evidence" value="ECO:0007669"/>
    <property type="project" value="EnsemblPlants"/>
</dbReference>
<feature type="domain" description="Calponin-homology (CH)" evidence="8">
    <location>
        <begin position="514"/>
        <end position="622"/>
    </location>
</feature>
<dbReference type="GO" id="GO:0005884">
    <property type="term" value="C:actin filament"/>
    <property type="evidence" value="ECO:0007669"/>
    <property type="project" value="TreeGrafter"/>
</dbReference>
<dbReference type="STRING" id="79200.A0A164Z5U1"/>
<dbReference type="InterPro" id="IPR039959">
    <property type="entry name" value="Fimbrin/Plastin"/>
</dbReference>
<evidence type="ECO:0000256" key="7">
    <source>
        <dbReference type="SAM" id="MobiDB-lite"/>
    </source>
</evidence>
<feature type="domain" description="Calponin-homology (CH)" evidence="8">
    <location>
        <begin position="123"/>
        <end position="240"/>
    </location>
</feature>
<feature type="domain" description="Calponin-homology (CH)" evidence="8">
    <location>
        <begin position="393"/>
        <end position="499"/>
    </location>
</feature>
<reference evidence="9" key="1">
    <citation type="journal article" date="2016" name="Nat. Genet.">
        <title>A high-quality carrot genome assembly provides new insights into carotenoid accumulation and asterid genome evolution.</title>
        <authorList>
            <person name="Iorizzo M."/>
            <person name="Ellison S."/>
            <person name="Senalik D."/>
            <person name="Zeng P."/>
            <person name="Satapoomin P."/>
            <person name="Huang J."/>
            <person name="Bowman M."/>
            <person name="Iovene M."/>
            <person name="Sanseverino W."/>
            <person name="Cavagnaro P."/>
            <person name="Yildiz M."/>
            <person name="Macko-Podgorni A."/>
            <person name="Moranska E."/>
            <person name="Grzebelus E."/>
            <person name="Grzebelus D."/>
            <person name="Ashrafi H."/>
            <person name="Zheng Z."/>
            <person name="Cheng S."/>
            <person name="Spooner D."/>
            <person name="Van Deynze A."/>
            <person name="Simon P."/>
        </authorList>
    </citation>
    <scope>NUCLEOTIDE SEQUENCE [LARGE SCALE GENOMIC DNA]</scope>
    <source>
        <tissue evidence="9">Leaf</tissue>
    </source>
</reference>
<comment type="subunit">
    <text evidence="2">Interacts with F-actin.</text>
</comment>
<dbReference type="FunFam" id="1.10.418.10:FF:000034">
    <property type="entry name" value="Fimbrin-2 like"/>
    <property type="match status" value="1"/>
</dbReference>
<evidence type="ECO:0000256" key="6">
    <source>
        <dbReference type="ARBA" id="ARBA00023212"/>
    </source>
</evidence>
<keyword evidence="4" id="KW-0677">Repeat</keyword>
<dbReference type="CDD" id="cd21299">
    <property type="entry name" value="CH_AtFIM_like_rpt3"/>
    <property type="match status" value="1"/>
</dbReference>
<feature type="compositionally biased region" description="Polar residues" evidence="7">
    <location>
        <begin position="633"/>
        <end position="660"/>
    </location>
</feature>
<proteinExistence type="predicted"/>
<dbReference type="Pfam" id="PF00307">
    <property type="entry name" value="CH"/>
    <property type="match status" value="4"/>
</dbReference>
<dbReference type="PROSITE" id="PS50021">
    <property type="entry name" value="CH"/>
    <property type="match status" value="4"/>
</dbReference>
<evidence type="ECO:0000256" key="1">
    <source>
        <dbReference type="ARBA" id="ARBA00004245"/>
    </source>
</evidence>
<evidence type="ECO:0000256" key="5">
    <source>
        <dbReference type="ARBA" id="ARBA00023203"/>
    </source>
</evidence>
<dbReference type="SUPFAM" id="SSF47576">
    <property type="entry name" value="Calponin-homology domain, CH-domain"/>
    <property type="match status" value="1"/>
</dbReference>
<keyword evidence="6" id="KW-0206">Cytoskeleton</keyword>
<dbReference type="GO" id="GO:0005737">
    <property type="term" value="C:cytoplasm"/>
    <property type="evidence" value="ECO:0007669"/>
    <property type="project" value="TreeGrafter"/>
</dbReference>
<evidence type="ECO:0000259" key="8">
    <source>
        <dbReference type="PROSITE" id="PS50021"/>
    </source>
</evidence>
<dbReference type="EMBL" id="CP093347">
    <property type="protein sequence ID" value="WOH01926.1"/>
    <property type="molecule type" value="Genomic_DNA"/>
</dbReference>
<dbReference type="InterPro" id="IPR001715">
    <property type="entry name" value="CH_dom"/>
</dbReference>
<dbReference type="Gramene" id="KZM95378">
    <property type="protein sequence ID" value="KZM95378"/>
    <property type="gene ID" value="DCAR_018620"/>
</dbReference>
<evidence type="ECO:0000313" key="9">
    <source>
        <dbReference type="EMBL" id="KZM95378.1"/>
    </source>
</evidence>
<keyword evidence="11" id="KW-1185">Reference proteome</keyword>
<evidence type="ECO:0000256" key="3">
    <source>
        <dbReference type="ARBA" id="ARBA00022490"/>
    </source>
</evidence>
<dbReference type="OMA" id="GILLXEN"/>
<evidence type="ECO:0000313" key="10">
    <source>
        <dbReference type="EMBL" id="WOH01926.1"/>
    </source>
</evidence>
<dbReference type="KEGG" id="dcr:108219680"/>
<dbReference type="PANTHER" id="PTHR19961">
    <property type="entry name" value="FIMBRIN/PLASTIN"/>
    <property type="match status" value="1"/>
</dbReference>
<dbReference type="GO" id="GO:0051639">
    <property type="term" value="P:actin filament network formation"/>
    <property type="evidence" value="ECO:0007669"/>
    <property type="project" value="TreeGrafter"/>
</dbReference>
<evidence type="ECO:0000313" key="11">
    <source>
        <dbReference type="Proteomes" id="UP000077755"/>
    </source>
</evidence>
<dbReference type="CDD" id="cd21293">
    <property type="entry name" value="CH_AtFIM_like_rpt1"/>
    <property type="match status" value="1"/>
</dbReference>
<comment type="subcellular location">
    <subcellularLocation>
        <location evidence="1">Cytoplasm</location>
        <location evidence="1">Cytoskeleton</location>
    </subcellularLocation>
</comment>
<name>A0A164Z5U1_DAUCS</name>
<dbReference type="Gene3D" id="1.10.418.10">
    <property type="entry name" value="Calponin-like domain"/>
    <property type="match status" value="4"/>
</dbReference>
<keyword evidence="3" id="KW-0963">Cytoplasm</keyword>
<evidence type="ECO:0000256" key="4">
    <source>
        <dbReference type="ARBA" id="ARBA00022737"/>
    </source>
</evidence>
<dbReference type="Proteomes" id="UP000077755">
    <property type="component" value="Chromosome 5"/>
</dbReference>
<accession>A0A164Z5U1</accession>
<reference evidence="10" key="2">
    <citation type="submission" date="2022-03" db="EMBL/GenBank/DDBJ databases">
        <title>Draft title - Genomic analysis of global carrot germplasm unveils the trajectory of domestication and the origin of high carotenoid orange carrot.</title>
        <authorList>
            <person name="Iorizzo M."/>
            <person name="Ellison S."/>
            <person name="Senalik D."/>
            <person name="Macko-Podgorni A."/>
            <person name="Grzebelus D."/>
            <person name="Bostan H."/>
            <person name="Rolling W."/>
            <person name="Curaba J."/>
            <person name="Simon P."/>
        </authorList>
    </citation>
    <scope>NUCLEOTIDE SEQUENCE</scope>
    <source>
        <tissue evidence="10">Leaf</tissue>
    </source>
</reference>
<keyword evidence="5" id="KW-0009">Actin-binding</keyword>